<feature type="compositionally biased region" description="Polar residues" evidence="1">
    <location>
        <begin position="616"/>
        <end position="635"/>
    </location>
</feature>
<evidence type="ECO:0000256" key="1">
    <source>
        <dbReference type="SAM" id="MobiDB-lite"/>
    </source>
</evidence>
<feature type="compositionally biased region" description="Basic and acidic residues" evidence="1">
    <location>
        <begin position="141"/>
        <end position="151"/>
    </location>
</feature>
<feature type="compositionally biased region" description="Low complexity" evidence="1">
    <location>
        <begin position="375"/>
        <end position="387"/>
    </location>
</feature>
<feature type="compositionally biased region" description="Basic and acidic residues" evidence="1">
    <location>
        <begin position="388"/>
        <end position="398"/>
    </location>
</feature>
<protein>
    <submittedName>
        <fullName evidence="2">Uncharacterized protein</fullName>
    </submittedName>
</protein>
<organism evidence="2">
    <name type="scientific">Cladocopium goreaui</name>
    <dbReference type="NCBI Taxonomy" id="2562237"/>
    <lineage>
        <taxon>Eukaryota</taxon>
        <taxon>Sar</taxon>
        <taxon>Alveolata</taxon>
        <taxon>Dinophyceae</taxon>
        <taxon>Suessiales</taxon>
        <taxon>Symbiodiniaceae</taxon>
        <taxon>Cladocopium</taxon>
    </lineage>
</organism>
<feature type="compositionally biased region" description="Basic and acidic residues" evidence="1">
    <location>
        <begin position="11"/>
        <end position="23"/>
    </location>
</feature>
<evidence type="ECO:0000313" key="2">
    <source>
        <dbReference type="EMBL" id="CAI3999876.1"/>
    </source>
</evidence>
<feature type="compositionally biased region" description="Polar residues" evidence="1">
    <location>
        <begin position="200"/>
        <end position="210"/>
    </location>
</feature>
<comment type="caution">
    <text evidence="2">The sequence shown here is derived from an EMBL/GenBank/DDBJ whole genome shotgun (WGS) entry which is preliminary data.</text>
</comment>
<evidence type="ECO:0000313" key="4">
    <source>
        <dbReference type="Proteomes" id="UP001152797"/>
    </source>
</evidence>
<feature type="compositionally biased region" description="Basic and acidic residues" evidence="1">
    <location>
        <begin position="874"/>
        <end position="909"/>
    </location>
</feature>
<dbReference type="EMBL" id="CAMXCT030002691">
    <property type="protein sequence ID" value="CAL4787188.1"/>
    <property type="molecule type" value="Genomic_DNA"/>
</dbReference>
<dbReference type="EMBL" id="CAMXCT010002691">
    <property type="protein sequence ID" value="CAI3999876.1"/>
    <property type="molecule type" value="Genomic_DNA"/>
</dbReference>
<proteinExistence type="predicted"/>
<feature type="region of interest" description="Disordered" evidence="1">
    <location>
        <begin position="929"/>
        <end position="1002"/>
    </location>
</feature>
<feature type="compositionally biased region" description="Low complexity" evidence="1">
    <location>
        <begin position="602"/>
        <end position="614"/>
    </location>
</feature>
<feature type="compositionally biased region" description="Basic and acidic residues" evidence="1">
    <location>
        <begin position="304"/>
        <end position="317"/>
    </location>
</feature>
<feature type="compositionally biased region" description="Basic and acidic residues" evidence="1">
    <location>
        <begin position="120"/>
        <end position="132"/>
    </location>
</feature>
<feature type="region of interest" description="Disordered" evidence="1">
    <location>
        <begin position="849"/>
        <end position="909"/>
    </location>
</feature>
<feature type="compositionally biased region" description="Acidic residues" evidence="1">
    <location>
        <begin position="954"/>
        <end position="980"/>
    </location>
</feature>
<feature type="region of interest" description="Disordered" evidence="1">
    <location>
        <begin position="602"/>
        <end position="636"/>
    </location>
</feature>
<reference evidence="2" key="1">
    <citation type="submission" date="2022-10" db="EMBL/GenBank/DDBJ databases">
        <authorList>
            <person name="Chen Y."/>
            <person name="Dougan E. K."/>
            <person name="Chan C."/>
            <person name="Rhodes N."/>
            <person name="Thang M."/>
        </authorList>
    </citation>
    <scope>NUCLEOTIDE SEQUENCE</scope>
</reference>
<dbReference type="EMBL" id="CAMXCT020002691">
    <property type="protein sequence ID" value="CAL1153251.1"/>
    <property type="molecule type" value="Genomic_DNA"/>
</dbReference>
<feature type="region of interest" description="Disordered" evidence="1">
    <location>
        <begin position="1"/>
        <end position="476"/>
    </location>
</feature>
<accession>A0A9P1G531</accession>
<feature type="compositionally biased region" description="Basic residues" evidence="1">
    <location>
        <begin position="932"/>
        <end position="942"/>
    </location>
</feature>
<feature type="compositionally biased region" description="Polar residues" evidence="1">
    <location>
        <begin position="357"/>
        <end position="366"/>
    </location>
</feature>
<dbReference type="Proteomes" id="UP001152797">
    <property type="component" value="Unassembled WGS sequence"/>
</dbReference>
<feature type="compositionally biased region" description="Polar residues" evidence="1">
    <location>
        <begin position="435"/>
        <end position="446"/>
    </location>
</feature>
<sequence>MASSYALAKGDLSKGKSKSDFMKGKAVTVEGGGKTHTSDPFGGKPKGASKSSHIGKSSDPNHDSIVDVSYKGAKGKPDISSGYTKGKTDPTKGYKGHGDMKGKSSGVDVGKSSGKSTGPADEKTGTKGDHAKGYHSSKSGDFSKGKTEYAKGKNNTDYVKGKADVTKGYNKGSTEEMGKGKAKCGVVGNSCGNEGKGHVDQTSGNDNTETMGDHASGYNTKGYGKTEYAKGKNNTDFVKGKTDVTKGYNKGSTEEMGKGKTKCGDVGSSCDESIGKEKGHVDQNSGNDDTETKGNHITKGYHSKSGDFSKGKTEYAKGKNNPDYAKGKTDVTKGYKGSTDEMGKGKSKCGNVGKCSGKSSGSADTEANQDKMGYHSKGYKGYSSKSGDFSKGKTEYAKGKNNMDYAKGKTDVTKGYKGSTDETGKGKTNVGDDGPTSSGSKGSATETWDHTPPNPDDSKDKLPPTLASGNGVLMEEDKDVSATKLMDDHERKVKHWLSRAPYHLLENAVETARAHTYFPIFERDLWASMGNHAFGAKPMEDVLKFDMWLKKWEISETKKSIPAPAPAAPVKEETTASEFPPPKNPEAYKEYWKKFERKDASSTLSLASTESPPSRESGTPSTPSPSVASDSTTGLTPDCKRKLALEGAEAGERLDSQSCFFQVYPVKTLTAEDAERIKAMTSIEDLPADERKRQREAFRRRLAQPGLRPGLIQKWQACHDQQSKFKFLQAFMLDPQCLGSIQIEAEYVNQAEHEDSSQWAELPLSTLRKQFTSPEEKAFLENQVVGKQSGREHPQDPSNPEMRLYWIYRQTTDTTKNLQRVGNRLSGKGNVPANKAAVQACVDGITGFASDFGKGKGAPEPTVVGKGKGKGKTKSGEPPEKKRKVKSPEEIRKKNFSEKLEKPHPQKEVWKSLSIAAEKRKAEKALQAKAGVKAKAKGKAKPKAAVAPTWGNEDVPDEWPADDDLEGENDEELDGEELNSGDEGNRCSPWSNPSDAGPVGTLGGPGRFLSGGLIPSLGELTKFWHDEMDTAWYREHPILQANDPAKVLPLRIFGDGAESHRKQKFEMISLVLPLAASSSTMNSRIMLSCMSATYCNENSRVKILETIAWSFEALGTGIFPTHDPWGVPFSATYCKERWKLGGTRIAGDFVGCLEGIQGDQDYIRAMMTPFRFYSKQQCCYYCRALAWIYESDNPECAEYLYTNFGREAAHRRTLVSREEWMDISTPSPICRIPGWTPWRILPDQMHLVHLTIAPDVIISCLLDWTDNEDYVSGNTRDRRLEVLWENYRGWCEENQISDRAQRKLFSVGVLTPDAPGYVEVSQKRLNATGARYMLFWLAHVAKDYAMSHGTDADMYRAGAACGLAEMETISLEGSRRLTQSEWVKFEESYLCYRASHNHLVDMAIGAGLPRWHVRPKGHYLEHAVYDFQRKNLRYMSNFLDEDMIRRTKKMALAAHPRHVSKHVLYRYALSATLRWSGMIR</sequence>
<evidence type="ECO:0000313" key="3">
    <source>
        <dbReference type="EMBL" id="CAL4787188.1"/>
    </source>
</evidence>
<keyword evidence="4" id="KW-1185">Reference proteome</keyword>
<feature type="compositionally biased region" description="Low complexity" evidence="1">
    <location>
        <begin position="103"/>
        <end position="116"/>
    </location>
</feature>
<name>A0A9P1G531_9DINO</name>
<feature type="compositionally biased region" description="Basic and acidic residues" evidence="1">
    <location>
        <begin position="325"/>
        <end position="344"/>
    </location>
</feature>
<reference evidence="3 4" key="2">
    <citation type="submission" date="2024-05" db="EMBL/GenBank/DDBJ databases">
        <authorList>
            <person name="Chen Y."/>
            <person name="Shah S."/>
            <person name="Dougan E. K."/>
            <person name="Thang M."/>
            <person name="Chan C."/>
        </authorList>
    </citation>
    <scope>NUCLEOTIDE SEQUENCE [LARGE SCALE GENOMIC DNA]</scope>
</reference>
<feature type="compositionally biased region" description="Basic and acidic residues" evidence="1">
    <location>
        <begin position="406"/>
        <end position="425"/>
    </location>
</feature>
<feature type="compositionally biased region" description="Basic and acidic residues" evidence="1">
    <location>
        <begin position="86"/>
        <end position="102"/>
    </location>
</feature>
<feature type="region of interest" description="Disordered" evidence="1">
    <location>
        <begin position="560"/>
        <end position="585"/>
    </location>
</feature>
<gene>
    <name evidence="2" type="ORF">C1SCF055_LOCUS26041</name>
</gene>